<sequence>DLFPHRQRRGGPHGGRWREGRRAADRRCGRVRRDVAGDGRAFAGEGPAEGRRAQHGQDRGGHGGKEDPGADTAVPRAGPDLGGRGVRGGGGPGRDRRDGPRERPDGGRDGGAHRGRRRRPHRLRHVQGGRQEHGHRGDQARREDEGDGPVV</sequence>
<gene>
    <name evidence="2" type="ORF">AVDCRST_MAG02-4757</name>
</gene>
<feature type="compositionally biased region" description="Basic residues" evidence="1">
    <location>
        <begin position="1"/>
        <end position="11"/>
    </location>
</feature>
<dbReference type="EMBL" id="CADCVH010000130">
    <property type="protein sequence ID" value="CAA9482313.1"/>
    <property type="molecule type" value="Genomic_DNA"/>
</dbReference>
<evidence type="ECO:0000313" key="2">
    <source>
        <dbReference type="EMBL" id="CAA9482313.1"/>
    </source>
</evidence>
<feature type="compositionally biased region" description="Basic residues" evidence="1">
    <location>
        <begin position="113"/>
        <end position="127"/>
    </location>
</feature>
<accession>A0A6J4S184</accession>
<reference evidence="2" key="1">
    <citation type="submission" date="2020-02" db="EMBL/GenBank/DDBJ databases">
        <authorList>
            <person name="Meier V. D."/>
        </authorList>
    </citation>
    <scope>NUCLEOTIDE SEQUENCE</scope>
    <source>
        <strain evidence="2">AVDCRST_MAG02</strain>
    </source>
</reference>
<feature type="compositionally biased region" description="Basic and acidic residues" evidence="1">
    <location>
        <begin position="130"/>
        <end position="144"/>
    </location>
</feature>
<evidence type="ECO:0000256" key="1">
    <source>
        <dbReference type="SAM" id="MobiDB-lite"/>
    </source>
</evidence>
<feature type="compositionally biased region" description="Basic and acidic residues" evidence="1">
    <location>
        <begin position="93"/>
        <end position="112"/>
    </location>
</feature>
<feature type="non-terminal residue" evidence="2">
    <location>
        <position position="1"/>
    </location>
</feature>
<dbReference type="AlphaFoldDB" id="A0A6J4S184"/>
<organism evidence="2">
    <name type="scientific">uncultured Rubrobacteraceae bacterium</name>
    <dbReference type="NCBI Taxonomy" id="349277"/>
    <lineage>
        <taxon>Bacteria</taxon>
        <taxon>Bacillati</taxon>
        <taxon>Actinomycetota</taxon>
        <taxon>Rubrobacteria</taxon>
        <taxon>Rubrobacterales</taxon>
        <taxon>Rubrobacteraceae</taxon>
        <taxon>environmental samples</taxon>
    </lineage>
</organism>
<feature type="region of interest" description="Disordered" evidence="1">
    <location>
        <begin position="1"/>
        <end position="151"/>
    </location>
</feature>
<protein>
    <submittedName>
        <fullName evidence="2">Cyclic pyranopterin monophosphate synthase accessory protein</fullName>
    </submittedName>
</protein>
<proteinExistence type="predicted"/>
<feature type="non-terminal residue" evidence="2">
    <location>
        <position position="151"/>
    </location>
</feature>
<feature type="compositionally biased region" description="Basic and acidic residues" evidence="1">
    <location>
        <begin position="16"/>
        <end position="37"/>
    </location>
</feature>
<name>A0A6J4S184_9ACTN</name>
<feature type="compositionally biased region" description="Gly residues" evidence="1">
    <location>
        <begin position="80"/>
        <end position="92"/>
    </location>
</feature>
<feature type="compositionally biased region" description="Basic and acidic residues" evidence="1">
    <location>
        <begin position="48"/>
        <end position="68"/>
    </location>
</feature>